<dbReference type="PANTHER" id="PTHR42953">
    <property type="entry name" value="HIGH-AFFINITY ZINC UPTAKE SYSTEM PROTEIN ZNUA-RELATED"/>
    <property type="match status" value="1"/>
</dbReference>
<gene>
    <name evidence="9" type="ORF">BKE38_26810</name>
</gene>
<accession>A0A1V2GWH7</accession>
<evidence type="ECO:0000256" key="2">
    <source>
        <dbReference type="ARBA" id="ARBA00011028"/>
    </source>
</evidence>
<keyword evidence="5 8" id="KW-0732">Signal</keyword>
<feature type="compositionally biased region" description="Basic and acidic residues" evidence="7">
    <location>
        <begin position="110"/>
        <end position="120"/>
    </location>
</feature>
<dbReference type="RefSeq" id="WP_076960315.1">
    <property type="nucleotide sequence ID" value="NZ_MLCO01000363.1"/>
</dbReference>
<evidence type="ECO:0000256" key="5">
    <source>
        <dbReference type="ARBA" id="ARBA00022729"/>
    </source>
</evidence>
<dbReference type="PRINTS" id="PR00691">
    <property type="entry name" value="ADHESINB"/>
</dbReference>
<name>A0A1V2GWH7_9PROT</name>
<feature type="signal peptide" evidence="8">
    <location>
        <begin position="1"/>
        <end position="20"/>
    </location>
</feature>
<comment type="similarity">
    <text evidence="2 6">Belongs to the bacterial solute-binding protein 9 family.</text>
</comment>
<sequence>MLRRSLFLAPLLLAATRARAAAPLRVVASFSILADLVRQVGGERVTVRALVGPDADAHSFSPRPSDVAALREAQLVVRNGLGFEPWLDRLLAAAGGKVTTVVASTGITPRRMEGGHDHGHGHSHGKPGETVADPHAWQDLTNGQAYVRTIAAGLTAADPEGASLYAANAEALVGRLAALDGWVRQQVASVPQARRKVVTSHDAFGYFAAAYGVEFRAPQGVSTEGEPSARAVAALARQLKAEGITAVFIENMTNPALLDRLAAEANVRVRGRLFSDALSAEGGPAPTYEAMVRHNVGLLVPAMKGEGG</sequence>
<evidence type="ECO:0000256" key="1">
    <source>
        <dbReference type="ARBA" id="ARBA00004196"/>
    </source>
</evidence>
<dbReference type="GO" id="GO:0030313">
    <property type="term" value="C:cell envelope"/>
    <property type="evidence" value="ECO:0007669"/>
    <property type="project" value="UniProtKB-SubCell"/>
</dbReference>
<dbReference type="AlphaFoldDB" id="A0A1V2GWH7"/>
<dbReference type="SUPFAM" id="SSF53807">
    <property type="entry name" value="Helical backbone' metal receptor"/>
    <property type="match status" value="1"/>
</dbReference>
<dbReference type="GO" id="GO:0046872">
    <property type="term" value="F:metal ion binding"/>
    <property type="evidence" value="ECO:0007669"/>
    <property type="project" value="UniProtKB-KW"/>
</dbReference>
<dbReference type="GO" id="GO:0007155">
    <property type="term" value="P:cell adhesion"/>
    <property type="evidence" value="ECO:0007669"/>
    <property type="project" value="InterPro"/>
</dbReference>
<dbReference type="Pfam" id="PF01297">
    <property type="entry name" value="ZnuA"/>
    <property type="match status" value="1"/>
</dbReference>
<dbReference type="InterPro" id="IPR006128">
    <property type="entry name" value="Lipoprotein_PsaA-like"/>
</dbReference>
<dbReference type="PRINTS" id="PR00690">
    <property type="entry name" value="ADHESNFAMILY"/>
</dbReference>
<evidence type="ECO:0000313" key="9">
    <source>
        <dbReference type="EMBL" id="ONG45128.1"/>
    </source>
</evidence>
<comment type="caution">
    <text evidence="9">The sequence shown here is derived from an EMBL/GenBank/DDBJ whole genome shotgun (WGS) entry which is preliminary data.</text>
</comment>
<keyword evidence="4" id="KW-0479">Metal-binding</keyword>
<dbReference type="PANTHER" id="PTHR42953:SF1">
    <property type="entry name" value="METAL-BINDING PROTEIN HI_0362-RELATED"/>
    <property type="match status" value="1"/>
</dbReference>
<reference evidence="9 10" key="1">
    <citation type="submission" date="2016-10" db="EMBL/GenBank/DDBJ databases">
        <title>Draft Genome sequence of Roseomonas sp. strain M3.</title>
        <authorList>
            <person name="Subhash Y."/>
            <person name="Lee S."/>
        </authorList>
    </citation>
    <scope>NUCLEOTIDE SEQUENCE [LARGE SCALE GENOMIC DNA]</scope>
    <source>
        <strain evidence="9 10">M3</strain>
    </source>
</reference>
<feature type="region of interest" description="Disordered" evidence="7">
    <location>
        <begin position="108"/>
        <end position="134"/>
    </location>
</feature>
<organism evidence="9 10">
    <name type="scientific">Teichococcus deserti</name>
    <dbReference type="NCBI Taxonomy" id="1817963"/>
    <lineage>
        <taxon>Bacteria</taxon>
        <taxon>Pseudomonadati</taxon>
        <taxon>Pseudomonadota</taxon>
        <taxon>Alphaproteobacteria</taxon>
        <taxon>Acetobacterales</taxon>
        <taxon>Roseomonadaceae</taxon>
        <taxon>Roseomonas</taxon>
    </lineage>
</organism>
<feature type="chain" id="PRO_5012324264" evidence="8">
    <location>
        <begin position="21"/>
        <end position="308"/>
    </location>
</feature>
<evidence type="ECO:0000313" key="10">
    <source>
        <dbReference type="Proteomes" id="UP000188879"/>
    </source>
</evidence>
<evidence type="ECO:0000256" key="4">
    <source>
        <dbReference type="ARBA" id="ARBA00022723"/>
    </source>
</evidence>
<dbReference type="InterPro" id="IPR006127">
    <property type="entry name" value="ZnuA-like"/>
</dbReference>
<evidence type="ECO:0000256" key="8">
    <source>
        <dbReference type="SAM" id="SignalP"/>
    </source>
</evidence>
<dbReference type="Proteomes" id="UP000188879">
    <property type="component" value="Unassembled WGS sequence"/>
</dbReference>
<keyword evidence="10" id="KW-1185">Reference proteome</keyword>
<dbReference type="EMBL" id="MLCO01000363">
    <property type="protein sequence ID" value="ONG45128.1"/>
    <property type="molecule type" value="Genomic_DNA"/>
</dbReference>
<evidence type="ECO:0000256" key="7">
    <source>
        <dbReference type="SAM" id="MobiDB-lite"/>
    </source>
</evidence>
<evidence type="ECO:0000256" key="3">
    <source>
        <dbReference type="ARBA" id="ARBA00022448"/>
    </source>
</evidence>
<dbReference type="Gene3D" id="3.40.50.1980">
    <property type="entry name" value="Nitrogenase molybdenum iron protein domain"/>
    <property type="match status" value="2"/>
</dbReference>
<evidence type="ECO:0000256" key="6">
    <source>
        <dbReference type="RuleBase" id="RU003512"/>
    </source>
</evidence>
<dbReference type="GO" id="GO:0030001">
    <property type="term" value="P:metal ion transport"/>
    <property type="evidence" value="ECO:0007669"/>
    <property type="project" value="InterPro"/>
</dbReference>
<comment type="subcellular location">
    <subcellularLocation>
        <location evidence="1">Cell envelope</location>
    </subcellularLocation>
</comment>
<dbReference type="InterPro" id="IPR006129">
    <property type="entry name" value="AdhesinB"/>
</dbReference>
<dbReference type="OrthoDB" id="9793396at2"/>
<dbReference type="InterPro" id="IPR050492">
    <property type="entry name" value="Bact_metal-bind_prot9"/>
</dbReference>
<keyword evidence="3 6" id="KW-0813">Transport</keyword>
<proteinExistence type="inferred from homology"/>
<protein>
    <submittedName>
        <fullName evidence="9">Metal ABC transporter substrate-binding protein</fullName>
    </submittedName>
</protein>